<keyword evidence="2 4" id="KW-0378">Hydrolase</keyword>
<dbReference type="SUPFAM" id="SSF51338">
    <property type="entry name" value="Composite domain of metallo-dependent hydrolases"/>
    <property type="match status" value="1"/>
</dbReference>
<accession>A0A233RKA2</accession>
<comment type="similarity">
    <text evidence="1">Belongs to the metallo-dependent hydrolases superfamily. ATZ/TRZ family.</text>
</comment>
<comment type="caution">
    <text evidence="4">The sequence shown here is derived from an EMBL/GenBank/DDBJ whole genome shotgun (WGS) entry which is preliminary data.</text>
</comment>
<dbReference type="Gene3D" id="2.30.40.10">
    <property type="entry name" value="Urease, subunit C, domain 1"/>
    <property type="match status" value="1"/>
</dbReference>
<dbReference type="GO" id="GO:0016810">
    <property type="term" value="F:hydrolase activity, acting on carbon-nitrogen (but not peptide) bonds"/>
    <property type="evidence" value="ECO:0007669"/>
    <property type="project" value="InterPro"/>
</dbReference>
<dbReference type="Pfam" id="PF01979">
    <property type="entry name" value="Amidohydro_1"/>
    <property type="match status" value="1"/>
</dbReference>
<dbReference type="EMBL" id="NBIM01000001">
    <property type="protein sequence ID" value="OXY83821.1"/>
    <property type="molecule type" value="Genomic_DNA"/>
</dbReference>
<dbReference type="NCBIfam" id="NF004801">
    <property type="entry name" value="PRK06151.1"/>
    <property type="match status" value="1"/>
</dbReference>
<dbReference type="PANTHER" id="PTHR43794">
    <property type="entry name" value="AMINOHYDROLASE SSNA-RELATED"/>
    <property type="match status" value="1"/>
</dbReference>
<evidence type="ECO:0000256" key="1">
    <source>
        <dbReference type="ARBA" id="ARBA00006745"/>
    </source>
</evidence>
<gene>
    <name evidence="4" type="ORF">B6S08_08220</name>
</gene>
<dbReference type="OrthoDB" id="9807210at2"/>
<dbReference type="Proteomes" id="UP000242757">
    <property type="component" value="Unassembled WGS sequence"/>
</dbReference>
<keyword evidence="5" id="KW-1185">Reference proteome</keyword>
<organism evidence="4 5">
    <name type="scientific">Oceanimonas doudoroffii</name>
    <dbReference type="NCBI Taxonomy" id="84158"/>
    <lineage>
        <taxon>Bacteria</taxon>
        <taxon>Pseudomonadati</taxon>
        <taxon>Pseudomonadota</taxon>
        <taxon>Gammaproteobacteria</taxon>
        <taxon>Aeromonadales</taxon>
        <taxon>Aeromonadaceae</taxon>
        <taxon>Oceanimonas</taxon>
    </lineage>
</organism>
<dbReference type="InterPro" id="IPR050287">
    <property type="entry name" value="MTA/SAH_deaminase"/>
</dbReference>
<dbReference type="InterPro" id="IPR011059">
    <property type="entry name" value="Metal-dep_hydrolase_composite"/>
</dbReference>
<sequence>MHMKTTKITARYVIGFKDDGHHIYEHGELVYQGDTVLFVGHDYQGQVDDTQNLGNALVGPGFIDLDAVADLDSTVLAFDHQPGWKKGRLPASDWLRRETYSDAELDFNKRYAFSQLLLNGITTIAPITSILYREWAETADEFRRAADIAASLGVRAYLGPAYMSGYGVVNPNGNFDMRFDERRGLQGLEEAVHYAEQLDQYGDTIRGMLAPDRIEGCTPELLRQTARAMRELDCPVRLHSCQGEFELEMVHQLHNGMSSVELMAENDLLDRRLLLPHLQLLGGKHSTPDKIARELALLGQSGASAVICPLVAGRHAKYFNGVSRFREAGINISLGTDTYPPDMIQNMHIGAILSRVERGNITEASAADYYNMATLGGARALGREDIGRLCPGARADIMVFDFDRIHTGQVFDPITAMVINGNGRDIKGVIINGDRVVWDGQLVKLGLDLQQLHHQAQKQFDGFIASYPERCHQHPPLTEIFPPSFPLSRRNR</sequence>
<dbReference type="AlphaFoldDB" id="A0A233RKA2"/>
<evidence type="ECO:0000313" key="5">
    <source>
        <dbReference type="Proteomes" id="UP000242757"/>
    </source>
</evidence>
<proteinExistence type="inferred from homology"/>
<dbReference type="PANTHER" id="PTHR43794:SF11">
    <property type="entry name" value="AMIDOHYDROLASE-RELATED DOMAIN-CONTAINING PROTEIN"/>
    <property type="match status" value="1"/>
</dbReference>
<dbReference type="InterPro" id="IPR032466">
    <property type="entry name" value="Metal_Hydrolase"/>
</dbReference>
<dbReference type="Gene3D" id="3.20.20.140">
    <property type="entry name" value="Metal-dependent hydrolases"/>
    <property type="match status" value="1"/>
</dbReference>
<dbReference type="SUPFAM" id="SSF51556">
    <property type="entry name" value="Metallo-dependent hydrolases"/>
    <property type="match status" value="1"/>
</dbReference>
<name>A0A233RKA2_9GAMM</name>
<evidence type="ECO:0000259" key="3">
    <source>
        <dbReference type="Pfam" id="PF01979"/>
    </source>
</evidence>
<feature type="domain" description="Amidohydrolase-related" evidence="3">
    <location>
        <begin position="89"/>
        <end position="436"/>
    </location>
</feature>
<dbReference type="InterPro" id="IPR006680">
    <property type="entry name" value="Amidohydro-rel"/>
</dbReference>
<evidence type="ECO:0000256" key="2">
    <source>
        <dbReference type="ARBA" id="ARBA00022801"/>
    </source>
</evidence>
<evidence type="ECO:0000313" key="4">
    <source>
        <dbReference type="EMBL" id="OXY83821.1"/>
    </source>
</evidence>
<protein>
    <submittedName>
        <fullName evidence="4">Ethylammeline chlorohydrolase</fullName>
    </submittedName>
</protein>
<reference evidence="4 5" key="1">
    <citation type="submission" date="2017-08" db="EMBL/GenBank/DDBJ databases">
        <title>A Genome Sequence of Oceanimonas doudoroffii ATCC 27123T.</title>
        <authorList>
            <person name="Brennan M.A."/>
            <person name="Maclea K.S."/>
            <person name="Mcclelland W.D."/>
            <person name="Trachtenberg A.M."/>
        </authorList>
    </citation>
    <scope>NUCLEOTIDE SEQUENCE [LARGE SCALE GENOMIC DNA]</scope>
    <source>
        <strain evidence="4 5">ATCC 27123</strain>
    </source>
</reference>